<protein>
    <recommendedName>
        <fullName evidence="3">Nucleotidyltransferase family protein</fullName>
    </recommendedName>
</protein>
<evidence type="ECO:0000313" key="2">
    <source>
        <dbReference type="Proteomes" id="UP000430519"/>
    </source>
</evidence>
<dbReference type="RefSeq" id="WP_160981183.1">
    <property type="nucleotide sequence ID" value="NZ_WVHK01000075.1"/>
</dbReference>
<reference evidence="1 2" key="1">
    <citation type="submission" date="2019-11" db="EMBL/GenBank/DDBJ databases">
        <title>Genome sequence of Deinococcus xianganensis Y35, AI-2 producing algicidal bacterium, isolated from lake water.</title>
        <authorList>
            <person name="Li Y."/>
        </authorList>
    </citation>
    <scope>NUCLEOTIDE SEQUENCE [LARGE SCALE GENOMIC DNA]</scope>
    <source>
        <strain evidence="1 2">Y35</strain>
    </source>
</reference>
<accession>A0A6I4YKQ6</accession>
<proteinExistence type="predicted"/>
<evidence type="ECO:0008006" key="3">
    <source>
        <dbReference type="Google" id="ProtNLM"/>
    </source>
</evidence>
<name>A0A6I4YKQ6_9DEIO</name>
<evidence type="ECO:0000313" key="1">
    <source>
        <dbReference type="EMBL" id="MXV21130.1"/>
    </source>
</evidence>
<keyword evidence="2" id="KW-1185">Reference proteome</keyword>
<gene>
    <name evidence="1" type="ORF">GLX28_15985</name>
</gene>
<organism evidence="1 2">
    <name type="scientific">Deinococcus xianganensis</name>
    <dbReference type="NCBI Taxonomy" id="1507289"/>
    <lineage>
        <taxon>Bacteria</taxon>
        <taxon>Thermotogati</taxon>
        <taxon>Deinococcota</taxon>
        <taxon>Deinococci</taxon>
        <taxon>Deinococcales</taxon>
        <taxon>Deinococcaceae</taxon>
        <taxon>Deinococcus</taxon>
    </lineage>
</organism>
<dbReference type="Proteomes" id="UP000430519">
    <property type="component" value="Unassembled WGS sequence"/>
</dbReference>
<comment type="caution">
    <text evidence="1">The sequence shown here is derived from an EMBL/GenBank/DDBJ whole genome shotgun (WGS) entry which is preliminary data.</text>
</comment>
<dbReference type="Pfam" id="PF14907">
    <property type="entry name" value="NTP_transf_5"/>
    <property type="match status" value="1"/>
</dbReference>
<dbReference type="AlphaFoldDB" id="A0A6I4YKQ6"/>
<dbReference type="EMBL" id="WVHK01000075">
    <property type="protein sequence ID" value="MXV21130.1"/>
    <property type="molecule type" value="Genomic_DNA"/>
</dbReference>
<sequence length="433" mass="48588">MPASVLSVVHADLALTPADLDTVRALHLEGYLHAHLPPDHALRPHLRDETLHRAARHQLIARDVRDLLRVWQAEGIPAVLTKGFALAHFEYASPTERYYGDVDLLLPEDPATVTRAVHLALAHGWRSDGQHARPDAWTHESAHLFSPGAHARLDIHRFVIAWTAGDQRRTRELTRQVWARSVPQDWQGVTVRRAAPLDQAVVTLMLARTWGGDAGGLKPADYTDLDQLRRRYGLTEERLITHARSLGGEHTARAFLQACSPWRSVFRLDGPGLARGLHQGAVLDGMLTPLDVWRARLRDLPQRLRLMPRVWPQVQVGLRAARQAPGSPVPVPRPSRRARLSHAGRLDLVSAGQWLMRLSHPGVAREALGRERAHVTFQVLRAAGEAVELVLGCHPLTGEERFWIEDDHGVPDWYGDPRVGQTHPEVQRWPARE</sequence>
<dbReference type="InterPro" id="IPR039498">
    <property type="entry name" value="NTP_transf_5"/>
</dbReference>